<evidence type="ECO:0000259" key="1">
    <source>
        <dbReference type="PROSITE" id="PS51819"/>
    </source>
</evidence>
<dbReference type="SUPFAM" id="SSF54593">
    <property type="entry name" value="Glyoxalase/Bleomycin resistance protein/Dihydroxybiphenyl dioxygenase"/>
    <property type="match status" value="1"/>
</dbReference>
<dbReference type="STRING" id="82801.SAMN04488506_0312"/>
<gene>
    <name evidence="2" type="ORF">SAMN04488506_0312</name>
</gene>
<dbReference type="EMBL" id="FOXW01000001">
    <property type="protein sequence ID" value="SFQ01512.1"/>
    <property type="molecule type" value="Genomic_DNA"/>
</dbReference>
<dbReference type="InterPro" id="IPR029068">
    <property type="entry name" value="Glyas_Bleomycin-R_OHBP_Dase"/>
</dbReference>
<dbReference type="PANTHER" id="PTHR36110">
    <property type="entry name" value="RING-CLEAVING DIOXYGENASE MHQE-RELATED"/>
    <property type="match status" value="1"/>
</dbReference>
<dbReference type="InterPro" id="IPR004360">
    <property type="entry name" value="Glyas_Fos-R_dOase_dom"/>
</dbReference>
<keyword evidence="2" id="KW-0560">Oxidoreductase</keyword>
<dbReference type="PROSITE" id="PS51819">
    <property type="entry name" value="VOC"/>
    <property type="match status" value="2"/>
</dbReference>
<feature type="domain" description="VOC" evidence="1">
    <location>
        <begin position="149"/>
        <end position="261"/>
    </location>
</feature>
<dbReference type="Proteomes" id="UP000199136">
    <property type="component" value="Unassembled WGS sequence"/>
</dbReference>
<reference evidence="2 3" key="1">
    <citation type="submission" date="2016-10" db="EMBL/GenBank/DDBJ databases">
        <authorList>
            <person name="de Groot N.N."/>
        </authorList>
    </citation>
    <scope>NUCLEOTIDE SEQUENCE [LARGE SCALE GENOMIC DNA]</scope>
    <source>
        <strain evidence="2 3">DSM 20581</strain>
    </source>
</reference>
<dbReference type="InterPro" id="IPR052537">
    <property type="entry name" value="Extradiol_RC_dioxygenase"/>
</dbReference>
<organism evidence="2 3">
    <name type="scientific">Desemzia incerta</name>
    <dbReference type="NCBI Taxonomy" id="82801"/>
    <lineage>
        <taxon>Bacteria</taxon>
        <taxon>Bacillati</taxon>
        <taxon>Bacillota</taxon>
        <taxon>Bacilli</taxon>
        <taxon>Lactobacillales</taxon>
        <taxon>Carnobacteriaceae</taxon>
        <taxon>Desemzia</taxon>
    </lineage>
</organism>
<dbReference type="AlphaFoldDB" id="A0A1I5V2B1"/>
<dbReference type="PANTHER" id="PTHR36110:SF4">
    <property type="entry name" value="RING-CLEAVING DIOXYGENASE MHQA-RELATED"/>
    <property type="match status" value="1"/>
</dbReference>
<dbReference type="RefSeq" id="WP_092479387.1">
    <property type="nucleotide sequence ID" value="NZ_FOXW01000001.1"/>
</dbReference>
<dbReference type="OrthoDB" id="9785698at2"/>
<sequence length="298" mass="33860">MITGIHHISAFTKSAQINHHYYTDVLGLRFVKNTVNQQKTSIRHLFYGDYKATPGTQLTFFELKKAGQTYLRDNYFSTVTMNVPKGSLTFWKKRLENSDFQVTAVFDEDKLLFTDPDGLLLALKEADDILPLERRTNHSSVPQDKQILRLSEIELFVKDPEATLTFLTTFLGLQKSENQVKDPLGRFVTTVKQSTSAHKTRLGRGGIDHIAYTVDSTESLEALHQKALEMDVPVEMYVNRDYFKSLYVLEPNGLRIEIATTGPGFTIDESLEELGTSLALPSFLENKRAEIEAQLEDF</sequence>
<dbReference type="GO" id="GO:0051213">
    <property type="term" value="F:dioxygenase activity"/>
    <property type="evidence" value="ECO:0007669"/>
    <property type="project" value="UniProtKB-KW"/>
</dbReference>
<feature type="domain" description="VOC" evidence="1">
    <location>
        <begin position="4"/>
        <end position="126"/>
    </location>
</feature>
<proteinExistence type="predicted"/>
<dbReference type="Pfam" id="PF00903">
    <property type="entry name" value="Glyoxalase"/>
    <property type="match status" value="1"/>
</dbReference>
<dbReference type="InterPro" id="IPR037523">
    <property type="entry name" value="VOC_core"/>
</dbReference>
<evidence type="ECO:0000313" key="3">
    <source>
        <dbReference type="Proteomes" id="UP000199136"/>
    </source>
</evidence>
<keyword evidence="3" id="KW-1185">Reference proteome</keyword>
<keyword evidence="2" id="KW-0223">Dioxygenase</keyword>
<name>A0A1I5V2B1_9LACT</name>
<dbReference type="Gene3D" id="3.10.180.10">
    <property type="entry name" value="2,3-Dihydroxybiphenyl 1,2-Dioxygenase, domain 1"/>
    <property type="match status" value="2"/>
</dbReference>
<protein>
    <submittedName>
        <fullName evidence="2">Glyoxalase/Bleomycin resistance protein/Dioxygenase superfamily protein</fullName>
    </submittedName>
</protein>
<evidence type="ECO:0000313" key="2">
    <source>
        <dbReference type="EMBL" id="SFQ01512.1"/>
    </source>
</evidence>
<accession>A0A1I5V2B1</accession>